<proteinExistence type="predicted"/>
<dbReference type="STRING" id="928724.SacglDRAFT_00168"/>
<protein>
    <recommendedName>
        <fullName evidence="4">AAA+ ATPase domain-containing protein</fullName>
    </recommendedName>
</protein>
<dbReference type="Proteomes" id="UP000005087">
    <property type="component" value="Chromosome"/>
</dbReference>
<evidence type="ECO:0000313" key="3">
    <source>
        <dbReference type="Proteomes" id="UP000005087"/>
    </source>
</evidence>
<evidence type="ECO:0000313" key="2">
    <source>
        <dbReference type="EMBL" id="EIE97131.1"/>
    </source>
</evidence>
<dbReference type="Gene3D" id="3.40.50.300">
    <property type="entry name" value="P-loop containing nucleotide triphosphate hydrolases"/>
    <property type="match status" value="1"/>
</dbReference>
<reference evidence="2 3" key="1">
    <citation type="submission" date="2011-09" db="EMBL/GenBank/DDBJ databases">
        <authorList>
            <consortium name="US DOE Joint Genome Institute (JGI-PGF)"/>
            <person name="Lucas S."/>
            <person name="Han J."/>
            <person name="Lapidus A."/>
            <person name="Cheng J.-F."/>
            <person name="Goodwin L."/>
            <person name="Pitluck S."/>
            <person name="Peters L."/>
            <person name="Land M.L."/>
            <person name="Hauser L."/>
            <person name="Brambilla E."/>
            <person name="Klenk H.-P."/>
            <person name="Woyke T.J."/>
        </authorList>
    </citation>
    <scope>NUCLEOTIDE SEQUENCE [LARGE SCALE GENOMIC DNA]</scope>
    <source>
        <strain evidence="2 3">K62</strain>
    </source>
</reference>
<gene>
    <name evidence="2" type="ORF">SacglDRAFT_00168</name>
</gene>
<dbReference type="EMBL" id="CM001484">
    <property type="protein sequence ID" value="EIE97131.1"/>
    <property type="molecule type" value="Genomic_DNA"/>
</dbReference>
<evidence type="ECO:0008006" key="4">
    <source>
        <dbReference type="Google" id="ProtNLM"/>
    </source>
</evidence>
<evidence type="ECO:0000256" key="1">
    <source>
        <dbReference type="SAM" id="Coils"/>
    </source>
</evidence>
<accession>I1CWQ7</accession>
<sequence>MVYSAWTERGGMTEWRQQAASAVEAELEHARQAEEWSVLGPLRRTEDGDCVVDLRGRRVHPLDDVRISGSEGPRKGTAVPVTAEFSRGVLWLHDVGPVPSECDLVWAREVSHGHQLARLARALRDLGDAPLAERLAEGRLDPAGEDAYSTCFVPGLHFVWGPPGSGKSQVATRAAAELARRGKRVLLVTEEAVAARASLHVVDDDGERIALQRDLADLSEVEEELARLDAELRDYDHEAFLVAEQRIENAQRAAALENEFSALCERHWKLAREAAEAGETLRLAQRSHDRVAGEHARRAEARVLTTRLAKVEERLDELRERVRTRGLFHRGRKRDRRELREAEEERRRLVARIEECRQRVNTVSDDVRKLAAELEGARARAREAARAESDVRTQLELVRDELMRLSAAGLGDRDDHRYYADCLNRELPRLHAERRALRERAKHRAALRGRFQERLWWIGERGYELRMADESRRWDSAPVVVTTMSGLTHVGGTFDVVLVDDAGSARLCDVLVAVAQARETAVVFGDLVQPWPKVAPSELEELPEVRKWTLSTPFSHCGILTSSDAHAHPGCAVLPRQYRVGPAVRTIADDIGYTALVAAEDLHTEVVLLDTAGEPVERAALVRLLSSDGGAILVPSDEEVEQWREVLRDTLTVDVGTATTVTGHEFGTVVLDLTTDGWYDRVRSFISGIARARDRLYLLADLDAVRSAPAGTPLGAVNSLHLRGGLVVRRLGDVLIPRQREESTSARTATVINHVAPDGTIAG</sequence>
<name>I1CWQ7_9PSEU</name>
<organism evidence="2 3">
    <name type="scientific">Saccharomonospora glauca K62</name>
    <dbReference type="NCBI Taxonomy" id="928724"/>
    <lineage>
        <taxon>Bacteria</taxon>
        <taxon>Bacillati</taxon>
        <taxon>Actinomycetota</taxon>
        <taxon>Actinomycetes</taxon>
        <taxon>Pseudonocardiales</taxon>
        <taxon>Pseudonocardiaceae</taxon>
        <taxon>Saccharomonospora</taxon>
    </lineage>
</organism>
<feature type="coiled-coil region" evidence="1">
    <location>
        <begin position="301"/>
        <end position="387"/>
    </location>
</feature>
<dbReference type="SUPFAM" id="SSF52540">
    <property type="entry name" value="P-loop containing nucleoside triphosphate hydrolases"/>
    <property type="match status" value="2"/>
</dbReference>
<feature type="coiled-coil region" evidence="1">
    <location>
        <begin position="211"/>
        <end position="238"/>
    </location>
</feature>
<keyword evidence="1" id="KW-0175">Coiled coil</keyword>
<keyword evidence="3" id="KW-1185">Reference proteome</keyword>
<dbReference type="InterPro" id="IPR027417">
    <property type="entry name" value="P-loop_NTPase"/>
</dbReference>
<dbReference type="HOGENOM" id="CLU_370835_0_0_11"/>
<reference evidence="3" key="2">
    <citation type="submission" date="2012-01" db="EMBL/GenBank/DDBJ databases">
        <title>Noncontiguous Finished sequence of chromosome of Saccharomonospora glauca K62.</title>
        <authorList>
            <consortium name="US DOE Joint Genome Institute"/>
            <person name="Lucas S."/>
            <person name="Han J."/>
            <person name="Lapidus A."/>
            <person name="Cheng J.-F."/>
            <person name="Goodwin L."/>
            <person name="Pitluck S."/>
            <person name="Peters L."/>
            <person name="Mikhailova N."/>
            <person name="Held B."/>
            <person name="Detter J.C."/>
            <person name="Han C."/>
            <person name="Tapia R."/>
            <person name="Land M."/>
            <person name="Hauser L."/>
            <person name="Kyrpides N."/>
            <person name="Ivanova N."/>
            <person name="Pagani I."/>
            <person name="Brambilla E.-M."/>
            <person name="Klenk H.-P."/>
            <person name="Woyke T."/>
        </authorList>
    </citation>
    <scope>NUCLEOTIDE SEQUENCE [LARGE SCALE GENOMIC DNA]</scope>
    <source>
        <strain evidence="3">K62</strain>
    </source>
</reference>
<dbReference type="eggNOG" id="COG1340">
    <property type="taxonomic scope" value="Bacteria"/>
</dbReference>
<dbReference type="AlphaFoldDB" id="I1CWQ7"/>
<dbReference type="eggNOG" id="COG1112">
    <property type="taxonomic scope" value="Bacteria"/>
</dbReference>